<dbReference type="EMBL" id="JAUSTZ010000004">
    <property type="protein sequence ID" value="MDQ0226254.1"/>
    <property type="molecule type" value="Genomic_DNA"/>
</dbReference>
<dbReference type="InterPro" id="IPR036388">
    <property type="entry name" value="WH-like_DNA-bd_sf"/>
</dbReference>
<dbReference type="SMART" id="SM00345">
    <property type="entry name" value="HTH_GNTR"/>
    <property type="match status" value="1"/>
</dbReference>
<gene>
    <name evidence="5" type="ORF">J2S02_002599</name>
</gene>
<organism evidence="5 6">
    <name type="scientific">Metabacillus niabensis</name>
    <dbReference type="NCBI Taxonomy" id="324854"/>
    <lineage>
        <taxon>Bacteria</taxon>
        <taxon>Bacillati</taxon>
        <taxon>Bacillota</taxon>
        <taxon>Bacilli</taxon>
        <taxon>Bacillales</taxon>
        <taxon>Bacillaceae</taxon>
        <taxon>Metabacillus</taxon>
    </lineage>
</organism>
<name>A0ABT9Z1Y1_9BACI</name>
<dbReference type="SUPFAM" id="SSF46785">
    <property type="entry name" value="Winged helix' DNA-binding domain"/>
    <property type="match status" value="1"/>
</dbReference>
<dbReference type="InterPro" id="IPR008920">
    <property type="entry name" value="TF_FadR/GntR_C"/>
</dbReference>
<dbReference type="InterPro" id="IPR011711">
    <property type="entry name" value="GntR_C"/>
</dbReference>
<dbReference type="InterPro" id="IPR036390">
    <property type="entry name" value="WH_DNA-bd_sf"/>
</dbReference>
<keyword evidence="6" id="KW-1185">Reference proteome</keyword>
<accession>A0ABT9Z1Y1</accession>
<proteinExistence type="predicted"/>
<dbReference type="PRINTS" id="PR00035">
    <property type="entry name" value="HTHGNTR"/>
</dbReference>
<dbReference type="Gene3D" id="1.10.10.10">
    <property type="entry name" value="Winged helix-like DNA-binding domain superfamily/Winged helix DNA-binding domain"/>
    <property type="match status" value="1"/>
</dbReference>
<dbReference type="Gene3D" id="1.20.120.530">
    <property type="entry name" value="GntR ligand-binding domain-like"/>
    <property type="match status" value="1"/>
</dbReference>
<evidence type="ECO:0000256" key="3">
    <source>
        <dbReference type="ARBA" id="ARBA00023163"/>
    </source>
</evidence>
<dbReference type="Pfam" id="PF07729">
    <property type="entry name" value="FCD"/>
    <property type="match status" value="1"/>
</dbReference>
<dbReference type="GO" id="GO:0003677">
    <property type="term" value="F:DNA binding"/>
    <property type="evidence" value="ECO:0007669"/>
    <property type="project" value="UniProtKB-KW"/>
</dbReference>
<keyword evidence="2 5" id="KW-0238">DNA-binding</keyword>
<evidence type="ECO:0000256" key="2">
    <source>
        <dbReference type="ARBA" id="ARBA00023125"/>
    </source>
</evidence>
<dbReference type="PROSITE" id="PS50949">
    <property type="entry name" value="HTH_GNTR"/>
    <property type="match status" value="1"/>
</dbReference>
<dbReference type="Pfam" id="PF00392">
    <property type="entry name" value="GntR"/>
    <property type="match status" value="1"/>
</dbReference>
<sequence>MTGFQEKHQLKEHIIEIIVDCLTSGKSLPTEKELVEKLGVSRSGLRELLIGFEESGIFVTTQGKGREVRLPDVSYSITGGWSILLRARPETLFELLNVRYTLEKGFLPSVIESLTLEDLQIMRDLVDRMLAKAKSNEVFTEEDQLFHRMMYSRINNIVLDQLLKAFWDLFEQMNHLQRSDNLLKAAELHQQLYQAIFTKNKEEAEKLLELQFEDVSRRMKILLNNELSSHSLKKT</sequence>
<feature type="domain" description="HTH gntR-type" evidence="4">
    <location>
        <begin position="4"/>
        <end position="71"/>
    </location>
</feature>
<dbReference type="Proteomes" id="UP001232245">
    <property type="component" value="Unassembled WGS sequence"/>
</dbReference>
<keyword evidence="3" id="KW-0804">Transcription</keyword>
<evidence type="ECO:0000313" key="5">
    <source>
        <dbReference type="EMBL" id="MDQ0226254.1"/>
    </source>
</evidence>
<dbReference type="InterPro" id="IPR000524">
    <property type="entry name" value="Tscrpt_reg_HTH_GntR"/>
</dbReference>
<evidence type="ECO:0000259" key="4">
    <source>
        <dbReference type="PROSITE" id="PS50949"/>
    </source>
</evidence>
<evidence type="ECO:0000313" key="6">
    <source>
        <dbReference type="Proteomes" id="UP001232245"/>
    </source>
</evidence>
<dbReference type="PANTHER" id="PTHR43537">
    <property type="entry name" value="TRANSCRIPTIONAL REGULATOR, GNTR FAMILY"/>
    <property type="match status" value="1"/>
</dbReference>
<protein>
    <submittedName>
        <fullName evidence="5">DNA-binding FadR family transcriptional regulator</fullName>
    </submittedName>
</protein>
<evidence type="ECO:0000256" key="1">
    <source>
        <dbReference type="ARBA" id="ARBA00023015"/>
    </source>
</evidence>
<dbReference type="SMART" id="SM00895">
    <property type="entry name" value="FCD"/>
    <property type="match status" value="1"/>
</dbReference>
<keyword evidence="1" id="KW-0805">Transcription regulation</keyword>
<dbReference type="PANTHER" id="PTHR43537:SF5">
    <property type="entry name" value="UXU OPERON TRANSCRIPTIONAL REGULATOR"/>
    <property type="match status" value="1"/>
</dbReference>
<dbReference type="SUPFAM" id="SSF48008">
    <property type="entry name" value="GntR ligand-binding domain-like"/>
    <property type="match status" value="1"/>
</dbReference>
<reference evidence="5 6" key="1">
    <citation type="submission" date="2023-07" db="EMBL/GenBank/DDBJ databases">
        <title>Genomic Encyclopedia of Type Strains, Phase IV (KMG-IV): sequencing the most valuable type-strain genomes for metagenomic binning, comparative biology and taxonomic classification.</title>
        <authorList>
            <person name="Goeker M."/>
        </authorList>
    </citation>
    <scope>NUCLEOTIDE SEQUENCE [LARGE SCALE GENOMIC DNA]</scope>
    <source>
        <strain evidence="5 6">DSM 17723</strain>
    </source>
</reference>
<dbReference type="RefSeq" id="WP_174879955.1">
    <property type="nucleotide sequence ID" value="NZ_CADEPK010000081.1"/>
</dbReference>
<comment type="caution">
    <text evidence="5">The sequence shown here is derived from an EMBL/GenBank/DDBJ whole genome shotgun (WGS) entry which is preliminary data.</text>
</comment>